<evidence type="ECO:0000256" key="1">
    <source>
        <dbReference type="SAM" id="Phobius"/>
    </source>
</evidence>
<dbReference type="AlphaFoldDB" id="A0A0A9GAV8"/>
<sequence>MVEPSLLVSQGFAEVPPIYSCFKSAQQYLQHSKLVAPVPTIGPSFVLFWYLHIWSRHTVCILWILLFRTFCKGIYTGS</sequence>
<dbReference type="EMBL" id="GBRH01175676">
    <property type="protein sequence ID" value="JAE22220.1"/>
    <property type="molecule type" value="Transcribed_RNA"/>
</dbReference>
<proteinExistence type="predicted"/>
<organism evidence="2">
    <name type="scientific">Arundo donax</name>
    <name type="common">Giant reed</name>
    <name type="synonym">Donax arundinaceus</name>
    <dbReference type="NCBI Taxonomy" id="35708"/>
    <lineage>
        <taxon>Eukaryota</taxon>
        <taxon>Viridiplantae</taxon>
        <taxon>Streptophyta</taxon>
        <taxon>Embryophyta</taxon>
        <taxon>Tracheophyta</taxon>
        <taxon>Spermatophyta</taxon>
        <taxon>Magnoliopsida</taxon>
        <taxon>Liliopsida</taxon>
        <taxon>Poales</taxon>
        <taxon>Poaceae</taxon>
        <taxon>PACMAD clade</taxon>
        <taxon>Arundinoideae</taxon>
        <taxon>Arundineae</taxon>
        <taxon>Arundo</taxon>
    </lineage>
</organism>
<keyword evidence="1" id="KW-0472">Membrane</keyword>
<evidence type="ECO:0000313" key="2">
    <source>
        <dbReference type="EMBL" id="JAE22220.1"/>
    </source>
</evidence>
<accession>A0A0A9GAV8</accession>
<keyword evidence="1" id="KW-1133">Transmembrane helix</keyword>
<reference evidence="2" key="1">
    <citation type="submission" date="2014-09" db="EMBL/GenBank/DDBJ databases">
        <authorList>
            <person name="Magalhaes I.L.F."/>
            <person name="Oliveira U."/>
            <person name="Santos F.R."/>
            <person name="Vidigal T.H.D.A."/>
            <person name="Brescovit A.D."/>
            <person name="Santos A.J."/>
        </authorList>
    </citation>
    <scope>NUCLEOTIDE SEQUENCE</scope>
    <source>
        <tissue evidence="2">Shoot tissue taken approximately 20 cm above the soil surface</tissue>
    </source>
</reference>
<reference evidence="2" key="2">
    <citation type="journal article" date="2015" name="Data Brief">
        <title>Shoot transcriptome of the giant reed, Arundo donax.</title>
        <authorList>
            <person name="Barrero R.A."/>
            <person name="Guerrero F.D."/>
            <person name="Moolhuijzen P."/>
            <person name="Goolsby J.A."/>
            <person name="Tidwell J."/>
            <person name="Bellgard S.E."/>
            <person name="Bellgard M.I."/>
        </authorList>
    </citation>
    <scope>NUCLEOTIDE SEQUENCE</scope>
    <source>
        <tissue evidence="2">Shoot tissue taken approximately 20 cm above the soil surface</tissue>
    </source>
</reference>
<keyword evidence="1" id="KW-0812">Transmembrane</keyword>
<protein>
    <submittedName>
        <fullName evidence="2">Uncharacterized protein</fullName>
    </submittedName>
</protein>
<feature type="transmembrane region" description="Helical" evidence="1">
    <location>
        <begin position="47"/>
        <end position="67"/>
    </location>
</feature>
<name>A0A0A9GAV8_ARUDO</name>